<dbReference type="InterPro" id="IPR003615">
    <property type="entry name" value="HNH_nuc"/>
</dbReference>
<dbReference type="SMART" id="SM00507">
    <property type="entry name" value="HNHc"/>
    <property type="match status" value="1"/>
</dbReference>
<comment type="similarity">
    <text evidence="3">Belongs to the HNH nuclease family.</text>
</comment>
<accession>A0A443K9P5</accession>
<dbReference type="GO" id="GO:0008270">
    <property type="term" value="F:zinc ion binding"/>
    <property type="evidence" value="ECO:0007669"/>
    <property type="project" value="InterPro"/>
</dbReference>
<dbReference type="GO" id="GO:0004519">
    <property type="term" value="F:endonuclease activity"/>
    <property type="evidence" value="ECO:0007669"/>
    <property type="project" value="UniProtKB-KW"/>
</dbReference>
<dbReference type="AlphaFoldDB" id="A0A443K9P5"/>
<dbReference type="CDD" id="cd00085">
    <property type="entry name" value="HNHc"/>
    <property type="match status" value="1"/>
</dbReference>
<dbReference type="EMBL" id="SAUX01000011">
    <property type="protein sequence ID" value="RWR29465.1"/>
    <property type="molecule type" value="Genomic_DNA"/>
</dbReference>
<dbReference type="Gene3D" id="1.10.30.50">
    <property type="match status" value="1"/>
</dbReference>
<comment type="caution">
    <text evidence="6">The sequence shown here is derived from an EMBL/GenBank/DDBJ whole genome shotgun (WGS) entry which is preliminary data.</text>
</comment>
<name>A0A443K9P5_9RHOB</name>
<evidence type="ECO:0000313" key="6">
    <source>
        <dbReference type="EMBL" id="RWR29465.1"/>
    </source>
</evidence>
<dbReference type="GO" id="GO:0005829">
    <property type="term" value="C:cytosol"/>
    <property type="evidence" value="ECO:0007669"/>
    <property type="project" value="TreeGrafter"/>
</dbReference>
<dbReference type="PANTHER" id="PTHR41286">
    <property type="entry name" value="HNH NUCLEASE YAJD-RELATED"/>
    <property type="match status" value="1"/>
</dbReference>
<dbReference type="PANTHER" id="PTHR41286:SF1">
    <property type="entry name" value="HNH NUCLEASE YAJD-RELATED"/>
    <property type="match status" value="1"/>
</dbReference>
<dbReference type="GO" id="GO:0016787">
    <property type="term" value="F:hydrolase activity"/>
    <property type="evidence" value="ECO:0007669"/>
    <property type="project" value="UniProtKB-KW"/>
</dbReference>
<organism evidence="6 7">
    <name type="scientific">Paenirhodobacter populi</name>
    <dbReference type="NCBI Taxonomy" id="2306993"/>
    <lineage>
        <taxon>Bacteria</taxon>
        <taxon>Pseudomonadati</taxon>
        <taxon>Pseudomonadota</taxon>
        <taxon>Alphaproteobacteria</taxon>
        <taxon>Rhodobacterales</taxon>
        <taxon>Rhodobacter group</taxon>
        <taxon>Paenirhodobacter</taxon>
    </lineage>
</organism>
<dbReference type="InterPro" id="IPR002711">
    <property type="entry name" value="HNH"/>
</dbReference>
<evidence type="ECO:0000313" key="7">
    <source>
        <dbReference type="Proteomes" id="UP000285295"/>
    </source>
</evidence>
<proteinExistence type="inferred from homology"/>
<gene>
    <name evidence="6" type="ORF">D2T31_10815</name>
</gene>
<evidence type="ECO:0000256" key="1">
    <source>
        <dbReference type="ARBA" id="ARBA00022722"/>
    </source>
</evidence>
<evidence type="ECO:0000256" key="2">
    <source>
        <dbReference type="ARBA" id="ARBA00022801"/>
    </source>
</evidence>
<protein>
    <recommendedName>
        <fullName evidence="4">Putative HNH nuclease YajD</fullName>
    </recommendedName>
</protein>
<dbReference type="Proteomes" id="UP000285295">
    <property type="component" value="Unassembled WGS sequence"/>
</dbReference>
<evidence type="ECO:0000256" key="3">
    <source>
        <dbReference type="ARBA" id="ARBA00038412"/>
    </source>
</evidence>
<evidence type="ECO:0000256" key="4">
    <source>
        <dbReference type="ARBA" id="ARBA00040194"/>
    </source>
</evidence>
<dbReference type="Pfam" id="PF01844">
    <property type="entry name" value="HNH"/>
    <property type="match status" value="1"/>
</dbReference>
<dbReference type="GO" id="GO:0003676">
    <property type="term" value="F:nucleic acid binding"/>
    <property type="evidence" value="ECO:0007669"/>
    <property type="project" value="InterPro"/>
</dbReference>
<dbReference type="RefSeq" id="WP_128237357.1">
    <property type="nucleotide sequence ID" value="NZ_SAUX01000011.1"/>
</dbReference>
<keyword evidence="6" id="KW-0255">Endonuclease</keyword>
<feature type="domain" description="HNH nuclease" evidence="5">
    <location>
        <begin position="54"/>
        <end position="110"/>
    </location>
</feature>
<keyword evidence="2" id="KW-0378">Hydrolase</keyword>
<reference evidence="6 7" key="1">
    <citation type="submission" date="2019-01" db="EMBL/GenBank/DDBJ databases">
        <title>Sinorhodobacter populi sp. nov. isolated from the symptomatic bark tissue of Populus euramericana canker.</title>
        <authorList>
            <person name="Xu G."/>
        </authorList>
    </citation>
    <scope>NUCLEOTIDE SEQUENCE [LARGE SCALE GENOMIC DNA]</scope>
    <source>
        <strain evidence="6 7">D19-10-3-21</strain>
    </source>
</reference>
<reference evidence="6 7" key="2">
    <citation type="submission" date="2019-01" db="EMBL/GenBank/DDBJ databases">
        <authorList>
            <person name="Li Y."/>
        </authorList>
    </citation>
    <scope>NUCLEOTIDE SEQUENCE [LARGE SCALE GENOMIC DNA]</scope>
    <source>
        <strain evidence="6 7">D19-10-3-21</strain>
    </source>
</reference>
<dbReference type="OrthoDB" id="5292295at2"/>
<keyword evidence="1" id="KW-0540">Nuclease</keyword>
<evidence type="ECO:0000259" key="5">
    <source>
        <dbReference type="SMART" id="SM00507"/>
    </source>
</evidence>
<sequence length="126" mass="14588">MPTRAPHICGCGKRVPSGGRCPCQQQRDAERKARFDKVRPNSSQRGYTGAWEKASKAFLKRRPVCAMCGKTLDLETPRAAVVDHIRAHKGDRDLFWDKTNWQRLCRPCHSSRKQRLERRNSQKDQQ</sequence>